<accession>A0A2L2LK91</accession>
<evidence type="ECO:0000313" key="3">
    <source>
        <dbReference type="Proteomes" id="UP000237717"/>
    </source>
</evidence>
<gene>
    <name evidence="2" type="ORF">At1D1609_47120</name>
</gene>
<reference evidence="2 3" key="1">
    <citation type="submission" date="2018-02" db="EMBL/GenBank/DDBJ databases">
        <title>Complete genome sequence of Agrobacterium tumefaciens 1D1609.</title>
        <authorList>
            <person name="Cho S.-T."/>
            <person name="Haryono M."/>
            <person name="Chang H.-H."/>
            <person name="Santos M.N."/>
            <person name="Lai E.-M."/>
            <person name="Kuo C.-H."/>
        </authorList>
    </citation>
    <scope>NUCLEOTIDE SEQUENCE [LARGE SCALE GENOMIC DNA]</scope>
    <source>
        <strain evidence="2 3">1D1609</strain>
    </source>
</reference>
<protein>
    <recommendedName>
        <fullName evidence="1">Immunity protein 52 domain-containing protein</fullName>
    </recommendedName>
</protein>
<evidence type="ECO:0000313" key="2">
    <source>
        <dbReference type="EMBL" id="AVH44753.1"/>
    </source>
</evidence>
<proteinExistence type="predicted"/>
<dbReference type="Pfam" id="PF15579">
    <property type="entry name" value="Imm52"/>
    <property type="match status" value="1"/>
</dbReference>
<evidence type="ECO:0000259" key="1">
    <source>
        <dbReference type="Pfam" id="PF15579"/>
    </source>
</evidence>
<dbReference type="EMBL" id="CP026925">
    <property type="protein sequence ID" value="AVH44753.1"/>
    <property type="molecule type" value="Genomic_DNA"/>
</dbReference>
<name>A0A2L2LK91_AGRTU</name>
<feature type="domain" description="Immunity protein 52" evidence="1">
    <location>
        <begin position="2"/>
        <end position="167"/>
    </location>
</feature>
<dbReference type="RefSeq" id="WP_127758497.1">
    <property type="nucleotide sequence ID" value="NZ_CP026925.1"/>
</dbReference>
<dbReference type="InterPro" id="IPR028969">
    <property type="entry name" value="Imm52"/>
</dbReference>
<dbReference type="AlphaFoldDB" id="A0A2L2LK91"/>
<dbReference type="Proteomes" id="UP000237717">
    <property type="component" value="Chromosome II"/>
</dbReference>
<organism evidence="2 3">
    <name type="scientific">Agrobacterium tumefaciens</name>
    <dbReference type="NCBI Taxonomy" id="358"/>
    <lineage>
        <taxon>Bacteria</taxon>
        <taxon>Pseudomonadati</taxon>
        <taxon>Pseudomonadota</taxon>
        <taxon>Alphaproteobacteria</taxon>
        <taxon>Hyphomicrobiales</taxon>
        <taxon>Rhizobiaceae</taxon>
        <taxon>Rhizobium/Agrobacterium group</taxon>
        <taxon>Agrobacterium</taxon>
        <taxon>Agrobacterium tumefaciens complex</taxon>
    </lineage>
</organism>
<sequence>MESYFAAAYWSSRKETLEECTRRATCFLANLAGVSDTLRGWREKSKSRKKALTQKMISIECSDDVRVMLEKGRNRRDMDRSIIEELGFGFGLWNGEAGSDEAGLSVRCGIYNASGVSNAVVLNLPRSFDPASGKTVLALARSFIDAWEPESFVLTTNRRNREELIKAEAKGENWQPFLDVALYLQQPDILSFKAERGDLVYELNLGRLFLSRSLSPAD</sequence>